<dbReference type="Pfam" id="PF05071">
    <property type="entry name" value="NDUFA12"/>
    <property type="match status" value="1"/>
</dbReference>
<dbReference type="EMBL" id="LSBJ02000002">
    <property type="protein sequence ID" value="OAQ70367.1"/>
    <property type="molecule type" value="Genomic_DNA"/>
</dbReference>
<evidence type="ECO:0000313" key="4">
    <source>
        <dbReference type="Proteomes" id="UP000078397"/>
    </source>
</evidence>
<dbReference type="KEGG" id="pchm:VFPPC_13347"/>
<dbReference type="InterPro" id="IPR052618">
    <property type="entry name" value="ComplexI_NDUFA12"/>
</dbReference>
<comment type="caution">
    <text evidence="3">The sequence shown here is derived from an EMBL/GenBank/DDBJ whole genome shotgun (WGS) entry which is preliminary data.</text>
</comment>
<comment type="similarity">
    <text evidence="1">Belongs to the complex I NDUFA12 subunit family.</text>
</comment>
<feature type="region of interest" description="Disordered" evidence="2">
    <location>
        <begin position="118"/>
        <end position="176"/>
    </location>
</feature>
<gene>
    <name evidence="3" type="ORF">VFPPC_13347</name>
</gene>
<dbReference type="GO" id="GO:0045271">
    <property type="term" value="C:respiratory chain complex I"/>
    <property type="evidence" value="ECO:0007669"/>
    <property type="project" value="InterPro"/>
</dbReference>
<keyword evidence="3" id="KW-0830">Ubiquinone</keyword>
<dbReference type="Proteomes" id="UP000078397">
    <property type="component" value="Unassembled WGS sequence"/>
</dbReference>
<feature type="compositionally biased region" description="Basic and acidic residues" evidence="2">
    <location>
        <begin position="118"/>
        <end position="128"/>
    </location>
</feature>
<evidence type="ECO:0000313" key="3">
    <source>
        <dbReference type="EMBL" id="OAQ70367.1"/>
    </source>
</evidence>
<dbReference type="PANTHER" id="PTHR32470:SF2">
    <property type="entry name" value="NADH DEHYDROGENASE [UBIQUINONE] 1 ALPHA SUBCOMPLEX ASSEMBLY FACTOR 2"/>
    <property type="match status" value="1"/>
</dbReference>
<dbReference type="GeneID" id="28855118"/>
<protein>
    <submittedName>
        <fullName evidence="3">NADH ubiquinone oxidoreductase subunit</fullName>
    </submittedName>
</protein>
<name>A0A179FYA3_METCM</name>
<keyword evidence="4" id="KW-1185">Reference proteome</keyword>
<dbReference type="GO" id="GO:0005739">
    <property type="term" value="C:mitochondrion"/>
    <property type="evidence" value="ECO:0007669"/>
    <property type="project" value="TreeGrafter"/>
</dbReference>
<sequence length="176" mass="20645">MPPRQIGPIAQAWYKWKALRLPWRKRFFIGYDLQGNTYWEFQLTKPSATTSPSDSRWRRIVHYPRSTHYSQVKVSPLWHQWLRHMRRDPPTLEEQTGDVVRQQRMKYLAAEADARWEAKPRVMEDGNAPREGIAPPEEAGAKTQDGEKDPWAKARSRGPSEDWQPTAWNPGVGKKR</sequence>
<dbReference type="OrthoDB" id="10255576at2759"/>
<dbReference type="GO" id="GO:0032981">
    <property type="term" value="P:mitochondrial respiratory chain complex I assembly"/>
    <property type="evidence" value="ECO:0007669"/>
    <property type="project" value="TreeGrafter"/>
</dbReference>
<dbReference type="InterPro" id="IPR007763">
    <property type="entry name" value="NDUFA12"/>
</dbReference>
<dbReference type="PANTHER" id="PTHR32470">
    <property type="entry name" value="ADH DEHYDROGENASE [UBIQUINONE] 1 ALPHA SUBCOMPLEX ASSEMBLY FACTOR 2"/>
    <property type="match status" value="1"/>
</dbReference>
<accession>A0A179FYA3</accession>
<dbReference type="RefSeq" id="XP_018146904.1">
    <property type="nucleotide sequence ID" value="XM_018291124.1"/>
</dbReference>
<reference evidence="3 4" key="1">
    <citation type="journal article" date="2016" name="PLoS Pathog.">
        <title>Biosynthesis of antibiotic leucinostatins in bio-control fungus Purpureocillium lilacinum and their inhibition on phytophthora revealed by genome mining.</title>
        <authorList>
            <person name="Wang G."/>
            <person name="Liu Z."/>
            <person name="Lin R."/>
            <person name="Li E."/>
            <person name="Mao Z."/>
            <person name="Ling J."/>
            <person name="Yang Y."/>
            <person name="Yin W.B."/>
            <person name="Xie B."/>
        </authorList>
    </citation>
    <scope>NUCLEOTIDE SEQUENCE [LARGE SCALE GENOMIC DNA]</scope>
    <source>
        <strain evidence="3">170</strain>
    </source>
</reference>
<evidence type="ECO:0000256" key="1">
    <source>
        <dbReference type="ARBA" id="ARBA00007355"/>
    </source>
</evidence>
<proteinExistence type="inferred from homology"/>
<evidence type="ECO:0000256" key="2">
    <source>
        <dbReference type="SAM" id="MobiDB-lite"/>
    </source>
</evidence>
<dbReference type="STRING" id="1380566.A0A179FYA3"/>
<organism evidence="3 4">
    <name type="scientific">Pochonia chlamydosporia 170</name>
    <dbReference type="NCBI Taxonomy" id="1380566"/>
    <lineage>
        <taxon>Eukaryota</taxon>
        <taxon>Fungi</taxon>
        <taxon>Dikarya</taxon>
        <taxon>Ascomycota</taxon>
        <taxon>Pezizomycotina</taxon>
        <taxon>Sordariomycetes</taxon>
        <taxon>Hypocreomycetidae</taxon>
        <taxon>Hypocreales</taxon>
        <taxon>Clavicipitaceae</taxon>
        <taxon>Pochonia</taxon>
    </lineage>
</organism>
<dbReference type="AlphaFoldDB" id="A0A179FYA3"/>